<dbReference type="InterPro" id="IPR012340">
    <property type="entry name" value="NA-bd_OB-fold"/>
</dbReference>
<dbReference type="AlphaFoldDB" id="A0A6G6WDL3"/>
<evidence type="ECO:0000313" key="4">
    <source>
        <dbReference type="Proteomes" id="UP000502996"/>
    </source>
</evidence>
<keyword evidence="1 2" id="KW-0238">DNA-binding</keyword>
<name>A0A6G6WDL3_9ACTN</name>
<dbReference type="Proteomes" id="UP000502996">
    <property type="component" value="Chromosome"/>
</dbReference>
<protein>
    <submittedName>
        <fullName evidence="3">Single-stranded DNA-binding protein</fullName>
    </submittedName>
</protein>
<dbReference type="PROSITE" id="PS50935">
    <property type="entry name" value="SSB"/>
    <property type="match status" value="1"/>
</dbReference>
<evidence type="ECO:0000256" key="2">
    <source>
        <dbReference type="PROSITE-ProRule" id="PRU00252"/>
    </source>
</evidence>
<sequence length="128" mass="14206">MTAQKVERSEVAADKGAAVNEVRLVGVLGREPATRELPSGDRLMTVQVNVQRPPLPAGQEQPKQRVDPIDCAVWTARLQRSVEKWHEGDLVEVSGAVRRRFFQAGGTLASRVEVEVDRVRLIRRARSG</sequence>
<gene>
    <name evidence="3" type="ORF">G5V58_12160</name>
</gene>
<reference evidence="3 4" key="1">
    <citation type="submission" date="2020-02" db="EMBL/GenBank/DDBJ databases">
        <title>Full genome sequence of Nocardioides sp. R-3366.</title>
        <authorList>
            <person name="Im W.-T."/>
        </authorList>
    </citation>
    <scope>NUCLEOTIDE SEQUENCE [LARGE SCALE GENOMIC DNA]</scope>
    <source>
        <strain evidence="3 4">R-3366</strain>
    </source>
</reference>
<dbReference type="KEGG" id="nano:G5V58_12160"/>
<evidence type="ECO:0000313" key="3">
    <source>
        <dbReference type="EMBL" id="QIG43418.1"/>
    </source>
</evidence>
<dbReference type="InterPro" id="IPR000424">
    <property type="entry name" value="Primosome_PriB/ssb"/>
</dbReference>
<dbReference type="Pfam" id="PF00436">
    <property type="entry name" value="SSB"/>
    <property type="match status" value="1"/>
</dbReference>
<organism evidence="3 4">
    <name type="scientific">Nocardioides anomalus</name>
    <dbReference type="NCBI Taxonomy" id="2712223"/>
    <lineage>
        <taxon>Bacteria</taxon>
        <taxon>Bacillati</taxon>
        <taxon>Actinomycetota</taxon>
        <taxon>Actinomycetes</taxon>
        <taxon>Propionibacteriales</taxon>
        <taxon>Nocardioidaceae</taxon>
        <taxon>Nocardioides</taxon>
    </lineage>
</organism>
<dbReference type="EMBL" id="CP049257">
    <property type="protein sequence ID" value="QIG43418.1"/>
    <property type="molecule type" value="Genomic_DNA"/>
</dbReference>
<dbReference type="GO" id="GO:0003697">
    <property type="term" value="F:single-stranded DNA binding"/>
    <property type="evidence" value="ECO:0007669"/>
    <property type="project" value="InterPro"/>
</dbReference>
<dbReference type="Gene3D" id="2.40.50.140">
    <property type="entry name" value="Nucleic acid-binding proteins"/>
    <property type="match status" value="1"/>
</dbReference>
<proteinExistence type="predicted"/>
<accession>A0A6G6WDL3</accession>
<keyword evidence="4" id="KW-1185">Reference proteome</keyword>
<dbReference type="RefSeq" id="WP_165232907.1">
    <property type="nucleotide sequence ID" value="NZ_CP049257.1"/>
</dbReference>
<dbReference type="SUPFAM" id="SSF50249">
    <property type="entry name" value="Nucleic acid-binding proteins"/>
    <property type="match status" value="1"/>
</dbReference>
<evidence type="ECO:0000256" key="1">
    <source>
        <dbReference type="ARBA" id="ARBA00023125"/>
    </source>
</evidence>